<dbReference type="EMBL" id="JAVIJP010000027">
    <property type="protein sequence ID" value="KAL3635329.1"/>
    <property type="molecule type" value="Genomic_DNA"/>
</dbReference>
<dbReference type="AlphaFoldDB" id="A0ABD3D1Z8"/>
<accession>A0ABD3D1Z8</accession>
<dbReference type="PANTHER" id="PTHR33710">
    <property type="entry name" value="BNAC02G09200D PROTEIN"/>
    <property type="match status" value="1"/>
</dbReference>
<protein>
    <recommendedName>
        <fullName evidence="1">Endonuclease/exonuclease/phosphatase domain-containing protein</fullName>
    </recommendedName>
</protein>
<sequence length="351" mass="39969">MNLQITYWNCQGLLKPAAIRSLRFTIKNTKPDIIFLCEVKTTVTKPIENALNHFNLSNHIIIPPIGTAGGLILAWKDHVILTANVLQQNYIHSTITHPNSTVCWFLTTVYTPCHHTKKAEFWENMANISSNISEPWILIGDINSILSQAEKKGGLPFASSSHHNLANDLDSLGLIDLGFSGSPYTWTNKRSGIDNIQQRLDRGVANSEWITMFPRASILHLPQVGSDHSPIVLSTAPEPKLKTPFKFEIMWLDDFSCYDIVSDSWIKKVTGSPPFRLHTKIQNVKQDLKDWNTNHFGNCHTKTKDIQGHLSHIQLQDKTDINLNLEKSLLMELDTWLCRTETLWRQKEKDK</sequence>
<keyword evidence="3" id="KW-1185">Reference proteome</keyword>
<dbReference type="Pfam" id="PF03372">
    <property type="entry name" value="Exo_endo_phos"/>
    <property type="match status" value="1"/>
</dbReference>
<proteinExistence type="predicted"/>
<dbReference type="SUPFAM" id="SSF56219">
    <property type="entry name" value="DNase I-like"/>
    <property type="match status" value="1"/>
</dbReference>
<dbReference type="InterPro" id="IPR005135">
    <property type="entry name" value="Endo/exonuclease/phosphatase"/>
</dbReference>
<dbReference type="InterPro" id="IPR036691">
    <property type="entry name" value="Endo/exonu/phosph_ase_sf"/>
</dbReference>
<name>A0ABD3D1Z8_9LAMI</name>
<feature type="domain" description="Endonuclease/exonuclease/phosphatase" evidence="1">
    <location>
        <begin position="7"/>
        <end position="210"/>
    </location>
</feature>
<evidence type="ECO:0000313" key="3">
    <source>
        <dbReference type="Proteomes" id="UP001632038"/>
    </source>
</evidence>
<evidence type="ECO:0000313" key="2">
    <source>
        <dbReference type="EMBL" id="KAL3635329.1"/>
    </source>
</evidence>
<dbReference type="PANTHER" id="PTHR33710:SF77">
    <property type="entry name" value="DNASE I-LIKE SUPERFAMILY PROTEIN"/>
    <property type="match status" value="1"/>
</dbReference>
<evidence type="ECO:0000259" key="1">
    <source>
        <dbReference type="Pfam" id="PF03372"/>
    </source>
</evidence>
<gene>
    <name evidence="2" type="ORF">CASFOL_019876</name>
</gene>
<reference evidence="3" key="1">
    <citation type="journal article" date="2024" name="IScience">
        <title>Strigolactones Initiate the Formation of Haustorium-like Structures in Castilleja.</title>
        <authorList>
            <person name="Buerger M."/>
            <person name="Peterson D."/>
            <person name="Chory J."/>
        </authorList>
    </citation>
    <scope>NUCLEOTIDE SEQUENCE [LARGE SCALE GENOMIC DNA]</scope>
</reference>
<organism evidence="2 3">
    <name type="scientific">Castilleja foliolosa</name>
    <dbReference type="NCBI Taxonomy" id="1961234"/>
    <lineage>
        <taxon>Eukaryota</taxon>
        <taxon>Viridiplantae</taxon>
        <taxon>Streptophyta</taxon>
        <taxon>Embryophyta</taxon>
        <taxon>Tracheophyta</taxon>
        <taxon>Spermatophyta</taxon>
        <taxon>Magnoliopsida</taxon>
        <taxon>eudicotyledons</taxon>
        <taxon>Gunneridae</taxon>
        <taxon>Pentapetalae</taxon>
        <taxon>asterids</taxon>
        <taxon>lamiids</taxon>
        <taxon>Lamiales</taxon>
        <taxon>Orobanchaceae</taxon>
        <taxon>Pedicularideae</taxon>
        <taxon>Castillejinae</taxon>
        <taxon>Castilleja</taxon>
    </lineage>
</organism>
<dbReference type="Proteomes" id="UP001632038">
    <property type="component" value="Unassembled WGS sequence"/>
</dbReference>
<dbReference type="Gene3D" id="3.60.10.10">
    <property type="entry name" value="Endonuclease/exonuclease/phosphatase"/>
    <property type="match status" value="1"/>
</dbReference>
<comment type="caution">
    <text evidence="2">The sequence shown here is derived from an EMBL/GenBank/DDBJ whole genome shotgun (WGS) entry which is preliminary data.</text>
</comment>